<keyword evidence="10" id="KW-1185">Reference proteome</keyword>
<feature type="transmembrane region" description="Helical" evidence="7">
    <location>
        <begin position="44"/>
        <end position="68"/>
    </location>
</feature>
<evidence type="ECO:0000256" key="2">
    <source>
        <dbReference type="ARBA" id="ARBA00022448"/>
    </source>
</evidence>
<evidence type="ECO:0000256" key="3">
    <source>
        <dbReference type="ARBA" id="ARBA00022692"/>
    </source>
</evidence>
<name>A0AAX6E2Z0_IRIPA</name>
<dbReference type="EMBL" id="JANAVB010040220">
    <property type="protein sequence ID" value="KAJ6798432.1"/>
    <property type="molecule type" value="Genomic_DNA"/>
</dbReference>
<proteinExistence type="predicted"/>
<evidence type="ECO:0000256" key="1">
    <source>
        <dbReference type="ARBA" id="ARBA00004370"/>
    </source>
</evidence>
<dbReference type="PANTHER" id="PTHR48017">
    <property type="entry name" value="OS05G0424000 PROTEIN-RELATED"/>
    <property type="match status" value="1"/>
</dbReference>
<evidence type="ECO:0000313" key="10">
    <source>
        <dbReference type="Proteomes" id="UP001140949"/>
    </source>
</evidence>
<keyword evidence="2" id="KW-0813">Transport</keyword>
<feature type="domain" description="Amino acid transporter transmembrane" evidence="8">
    <location>
        <begin position="11"/>
        <end position="445"/>
    </location>
</feature>
<feature type="transmembrane region" description="Helical" evidence="7">
    <location>
        <begin position="364"/>
        <end position="384"/>
    </location>
</feature>
<evidence type="ECO:0000256" key="7">
    <source>
        <dbReference type="SAM" id="Phobius"/>
    </source>
</evidence>
<keyword evidence="3 7" id="KW-0812">Transmembrane</keyword>
<feature type="transmembrane region" description="Helical" evidence="7">
    <location>
        <begin position="12"/>
        <end position="38"/>
    </location>
</feature>
<keyword evidence="6 7" id="KW-0472">Membrane</keyword>
<dbReference type="AlphaFoldDB" id="A0AAX6E2Z0"/>
<evidence type="ECO:0000256" key="6">
    <source>
        <dbReference type="ARBA" id="ARBA00023136"/>
    </source>
</evidence>
<dbReference type="Proteomes" id="UP001140949">
    <property type="component" value="Unassembled WGS sequence"/>
</dbReference>
<feature type="transmembrane region" description="Helical" evidence="7">
    <location>
        <begin position="261"/>
        <end position="282"/>
    </location>
</feature>
<keyword evidence="5 7" id="KW-1133">Transmembrane helix</keyword>
<keyword evidence="4" id="KW-0029">Amino-acid transport</keyword>
<feature type="transmembrane region" description="Helical" evidence="7">
    <location>
        <begin position="421"/>
        <end position="444"/>
    </location>
</feature>
<dbReference type="GO" id="GO:0016020">
    <property type="term" value="C:membrane"/>
    <property type="evidence" value="ECO:0007669"/>
    <property type="project" value="UniProtKB-SubCell"/>
</dbReference>
<evidence type="ECO:0000259" key="8">
    <source>
        <dbReference type="Pfam" id="PF01490"/>
    </source>
</evidence>
<evidence type="ECO:0000256" key="5">
    <source>
        <dbReference type="ARBA" id="ARBA00022989"/>
    </source>
</evidence>
<feature type="transmembrane region" description="Helical" evidence="7">
    <location>
        <begin position="298"/>
        <end position="319"/>
    </location>
</feature>
<feature type="transmembrane region" description="Helical" evidence="7">
    <location>
        <begin position="390"/>
        <end position="409"/>
    </location>
</feature>
<comment type="subcellular location">
    <subcellularLocation>
        <location evidence="1">Membrane</location>
    </subcellularLocation>
</comment>
<feature type="transmembrane region" description="Helical" evidence="7">
    <location>
        <begin position="95"/>
        <end position="116"/>
    </location>
</feature>
<dbReference type="Pfam" id="PF01490">
    <property type="entry name" value="Aa_trans"/>
    <property type="match status" value="1"/>
</dbReference>
<sequence length="460" mass="49978">MEMVDDDGLTRTGTVWTATTHAITAVIGSGVLALPWSVAQMGWVFGPLALVACAYVTYYTAILLCDCYRTPDPVKGRRNHTYMDVVRSCLGPRDVFICAIAQYVMLWGTMIGYTIVASTSMMSVERSNCVHKHGHGADCRASGNLYMIIFGVAEIVLSQCPSLEKVTFISVVAAVMSVAYSLIGLGLCAGKFASHRAARGTVSGVKVGGVGGVSATTKTWHSFQALGNIAFAYTYSMLLVEIQDTLKSSPPENQTMKRASLYGIGVTAIFYISLGCVGYAAFGNDAPGNVLTGFYEPFWLVDIANVAVLVHLVGAYQVYGQPIYAKYEEWLTKKWPHAGFIHKLYTVPLPFSKSHSFKFTLCKLLLRTVFVALTTLIAMMLPFFNAIMGLLGSVAFWPLTVYFPVTIYISQANVKRGERRWLALQGLSAVALLVSLLAAVGSVADIAQRLKHVALFKSEL</sequence>
<protein>
    <submittedName>
        <fullName evidence="9">Amino acid permease 8-like isoform X1</fullName>
    </submittedName>
</protein>
<evidence type="ECO:0000256" key="4">
    <source>
        <dbReference type="ARBA" id="ARBA00022970"/>
    </source>
</evidence>
<feature type="transmembrane region" description="Helical" evidence="7">
    <location>
        <begin position="166"/>
        <end position="189"/>
    </location>
</feature>
<accession>A0AAX6E2Z0</accession>
<dbReference type="GO" id="GO:0006865">
    <property type="term" value="P:amino acid transport"/>
    <property type="evidence" value="ECO:0007669"/>
    <property type="project" value="UniProtKB-KW"/>
</dbReference>
<dbReference type="InterPro" id="IPR013057">
    <property type="entry name" value="AA_transpt_TM"/>
</dbReference>
<gene>
    <name evidence="9" type="ORF">M6B38_211925</name>
</gene>
<comment type="caution">
    <text evidence="9">The sequence shown here is derived from an EMBL/GenBank/DDBJ whole genome shotgun (WGS) entry which is preliminary data.</text>
</comment>
<reference evidence="9" key="1">
    <citation type="journal article" date="2023" name="GigaByte">
        <title>Genome assembly of the bearded iris, Iris pallida Lam.</title>
        <authorList>
            <person name="Bruccoleri R.E."/>
            <person name="Oakeley E.J."/>
            <person name="Faust A.M.E."/>
            <person name="Altorfer M."/>
            <person name="Dessus-Babus S."/>
            <person name="Burckhardt D."/>
            <person name="Oertli M."/>
            <person name="Naumann U."/>
            <person name="Petersen F."/>
            <person name="Wong J."/>
        </authorList>
    </citation>
    <scope>NUCLEOTIDE SEQUENCE</scope>
    <source>
        <strain evidence="9">GSM-AAB239-AS_SAM_17_03QT</strain>
    </source>
</reference>
<evidence type="ECO:0000313" key="9">
    <source>
        <dbReference type="EMBL" id="KAJ6798432.1"/>
    </source>
</evidence>
<reference evidence="9" key="2">
    <citation type="submission" date="2023-04" db="EMBL/GenBank/DDBJ databases">
        <authorList>
            <person name="Bruccoleri R.E."/>
            <person name="Oakeley E.J."/>
            <person name="Faust A.-M."/>
            <person name="Dessus-Babus S."/>
            <person name="Altorfer M."/>
            <person name="Burckhardt D."/>
            <person name="Oertli M."/>
            <person name="Naumann U."/>
            <person name="Petersen F."/>
            <person name="Wong J."/>
        </authorList>
    </citation>
    <scope>NUCLEOTIDE SEQUENCE</scope>
    <source>
        <strain evidence="9">GSM-AAB239-AS_SAM_17_03QT</strain>
        <tissue evidence="9">Leaf</tissue>
    </source>
</reference>
<organism evidence="9 10">
    <name type="scientific">Iris pallida</name>
    <name type="common">Sweet iris</name>
    <dbReference type="NCBI Taxonomy" id="29817"/>
    <lineage>
        <taxon>Eukaryota</taxon>
        <taxon>Viridiplantae</taxon>
        <taxon>Streptophyta</taxon>
        <taxon>Embryophyta</taxon>
        <taxon>Tracheophyta</taxon>
        <taxon>Spermatophyta</taxon>
        <taxon>Magnoliopsida</taxon>
        <taxon>Liliopsida</taxon>
        <taxon>Asparagales</taxon>
        <taxon>Iridaceae</taxon>
        <taxon>Iridoideae</taxon>
        <taxon>Irideae</taxon>
        <taxon>Iris</taxon>
    </lineage>
</organism>